<dbReference type="GO" id="GO:0016787">
    <property type="term" value="F:hydrolase activity"/>
    <property type="evidence" value="ECO:0007669"/>
    <property type="project" value="InterPro"/>
</dbReference>
<dbReference type="Pfam" id="PF00149">
    <property type="entry name" value="Metallophos"/>
    <property type="match status" value="1"/>
</dbReference>
<feature type="domain" description="Calcineurin-like phosphoesterase" evidence="1">
    <location>
        <begin position="1"/>
        <end position="171"/>
    </location>
</feature>
<reference evidence="2 3" key="1">
    <citation type="journal article" date="2013" name="Genome Announc.">
        <title>Draft Genome Sequence of a Highly Flagellated, Fast-Swimming Archaeon, Methanocaldococcus villosus Strain KIN24-T80 (DSM 22612).</title>
        <authorList>
            <person name="Thennarasu S."/>
            <person name="Polireddy D."/>
            <person name="Antony A."/>
            <person name="Yada M.R."/>
            <person name="Algarawi S."/>
            <person name="Sivakumar N."/>
        </authorList>
    </citation>
    <scope>NUCLEOTIDE SEQUENCE [LARGE SCALE GENOMIC DNA]</scope>
    <source>
        <strain evidence="2 3">KIN24-T80</strain>
    </source>
</reference>
<dbReference type="PANTHER" id="PTHR37523">
    <property type="entry name" value="METALLOPHOSPHOESTERASE"/>
    <property type="match status" value="1"/>
</dbReference>
<evidence type="ECO:0000313" key="2">
    <source>
        <dbReference type="EMBL" id="ENN96406.1"/>
    </source>
</evidence>
<protein>
    <submittedName>
        <fullName evidence="2">Metallophosphoesterase</fullName>
    </submittedName>
</protein>
<dbReference type="AlphaFoldDB" id="N6VT83"/>
<accession>N6VT83</accession>
<keyword evidence="3" id="KW-1185">Reference proteome</keyword>
<organism evidence="2 3">
    <name type="scientific">Methanocaldococcus villosus KIN24-T80</name>
    <dbReference type="NCBI Taxonomy" id="1069083"/>
    <lineage>
        <taxon>Archaea</taxon>
        <taxon>Methanobacteriati</taxon>
        <taxon>Methanobacteriota</taxon>
        <taxon>Methanomada group</taxon>
        <taxon>Methanococci</taxon>
        <taxon>Methanococcales</taxon>
        <taxon>Methanocaldococcaceae</taxon>
        <taxon>Methanocaldococcus</taxon>
    </lineage>
</organism>
<dbReference type="PATRIC" id="fig|1069083.5.peg.486"/>
<gene>
    <name evidence="2" type="ORF">J422_02484</name>
</gene>
<dbReference type="InterPro" id="IPR004843">
    <property type="entry name" value="Calcineurin-like_PHP"/>
</dbReference>
<dbReference type="RefSeq" id="WP_004590444.1">
    <property type="nucleotide sequence ID" value="NZ_APMM01000016.1"/>
</dbReference>
<dbReference type="STRING" id="1069083.GCA_000371805_00776"/>
<dbReference type="OrthoDB" id="50367at2157"/>
<dbReference type="InterPro" id="IPR029052">
    <property type="entry name" value="Metallo-depent_PP-like"/>
</dbReference>
<dbReference type="EMBL" id="APMM01000016">
    <property type="protein sequence ID" value="ENN96406.1"/>
    <property type="molecule type" value="Genomic_DNA"/>
</dbReference>
<dbReference type="PANTHER" id="PTHR37523:SF1">
    <property type="entry name" value="CALCINEURIN-LIKE PHOSPHOESTERASE DOMAIN-CONTAINING PROTEIN"/>
    <property type="match status" value="1"/>
</dbReference>
<dbReference type="Proteomes" id="UP000053695">
    <property type="component" value="Unassembled WGS sequence"/>
</dbReference>
<proteinExistence type="predicted"/>
<sequence length="207" mass="23448">MRIVGITDLHGRFPKSIKEISADVLVVSGDITHFGKGIEVIEDLAELSDNMEVLCVPGNCDTEEVIDELNSYNLNIDRKVKKIGEINFVGFGGSNRTPFNTVYEWDEEECYNILKRIMKGLKNICLITHAPPYNTMADYILDKDIHVGSKSIRRVIEEEDVILNACGHIHEARCIDKIGKTIIVNPSPKSYFIYDTKKEIVVLEDYI</sequence>
<dbReference type="Gene3D" id="3.60.21.10">
    <property type="match status" value="1"/>
</dbReference>
<comment type="caution">
    <text evidence="2">The sequence shown here is derived from an EMBL/GenBank/DDBJ whole genome shotgun (WGS) entry which is preliminary data.</text>
</comment>
<evidence type="ECO:0000259" key="1">
    <source>
        <dbReference type="Pfam" id="PF00149"/>
    </source>
</evidence>
<name>N6VT83_9EURY</name>
<evidence type="ECO:0000313" key="3">
    <source>
        <dbReference type="Proteomes" id="UP000053695"/>
    </source>
</evidence>
<dbReference type="SUPFAM" id="SSF56300">
    <property type="entry name" value="Metallo-dependent phosphatases"/>
    <property type="match status" value="1"/>
</dbReference>